<keyword evidence="2" id="KW-1185">Reference proteome</keyword>
<dbReference type="EMBL" id="OW150024">
    <property type="protein sequence ID" value="CAH2031703.1"/>
    <property type="molecule type" value="Genomic_DNA"/>
</dbReference>
<protein>
    <submittedName>
        <fullName evidence="1">Uncharacterized protein</fullName>
    </submittedName>
</protein>
<accession>A0ABM9D913</accession>
<evidence type="ECO:0000313" key="1">
    <source>
        <dbReference type="EMBL" id="CAH2031703.1"/>
    </source>
</evidence>
<dbReference type="Proteomes" id="UP001295463">
    <property type="component" value="Chromosome"/>
</dbReference>
<evidence type="ECO:0000313" key="2">
    <source>
        <dbReference type="Proteomes" id="UP001295463"/>
    </source>
</evidence>
<proteinExistence type="predicted"/>
<name>A0ABM9D913_9BACT</name>
<reference evidence="1 2" key="1">
    <citation type="submission" date="2022-03" db="EMBL/GenBank/DDBJ databases">
        <authorList>
            <person name="Koch H."/>
        </authorList>
    </citation>
    <scope>NUCLEOTIDE SEQUENCE [LARGE SCALE GENOMIC DNA]</scope>
    <source>
        <strain evidence="1 2">G1</strain>
    </source>
</reference>
<sequence length="21" mass="2220">MSAGKGLHDGLVVMSVLRVSY</sequence>
<gene>
    <name evidence="1" type="ORF">GEAMG1_1871</name>
</gene>
<organism evidence="1 2">
    <name type="scientific">Trichlorobacter ammonificans</name>
    <dbReference type="NCBI Taxonomy" id="2916410"/>
    <lineage>
        <taxon>Bacteria</taxon>
        <taxon>Pseudomonadati</taxon>
        <taxon>Thermodesulfobacteriota</taxon>
        <taxon>Desulfuromonadia</taxon>
        <taxon>Geobacterales</taxon>
        <taxon>Geobacteraceae</taxon>
        <taxon>Trichlorobacter</taxon>
    </lineage>
</organism>